<evidence type="ECO:0000313" key="3">
    <source>
        <dbReference type="Proteomes" id="UP001212841"/>
    </source>
</evidence>
<evidence type="ECO:0000313" key="2">
    <source>
        <dbReference type="EMBL" id="KAJ3048135.1"/>
    </source>
</evidence>
<dbReference type="EMBL" id="JADGJD010000842">
    <property type="protein sequence ID" value="KAJ3048135.1"/>
    <property type="molecule type" value="Genomic_DNA"/>
</dbReference>
<feature type="compositionally biased region" description="Basic and acidic residues" evidence="1">
    <location>
        <begin position="544"/>
        <end position="553"/>
    </location>
</feature>
<feature type="compositionally biased region" description="Basic and acidic residues" evidence="1">
    <location>
        <begin position="996"/>
        <end position="1007"/>
    </location>
</feature>
<dbReference type="AlphaFoldDB" id="A0AAD5S737"/>
<feature type="region of interest" description="Disordered" evidence="1">
    <location>
        <begin position="847"/>
        <end position="1007"/>
    </location>
</feature>
<feature type="region of interest" description="Disordered" evidence="1">
    <location>
        <begin position="393"/>
        <end position="418"/>
    </location>
</feature>
<feature type="compositionally biased region" description="Polar residues" evidence="1">
    <location>
        <begin position="568"/>
        <end position="578"/>
    </location>
</feature>
<feature type="compositionally biased region" description="Low complexity" evidence="1">
    <location>
        <begin position="854"/>
        <end position="871"/>
    </location>
</feature>
<feature type="compositionally biased region" description="Low complexity" evidence="1">
    <location>
        <begin position="582"/>
        <end position="595"/>
    </location>
</feature>
<evidence type="ECO:0000256" key="1">
    <source>
        <dbReference type="SAM" id="MobiDB-lite"/>
    </source>
</evidence>
<feature type="compositionally biased region" description="Low complexity" evidence="1">
    <location>
        <begin position="527"/>
        <end position="542"/>
    </location>
</feature>
<feature type="compositionally biased region" description="Basic and acidic residues" evidence="1">
    <location>
        <begin position="640"/>
        <end position="649"/>
    </location>
</feature>
<feature type="compositionally biased region" description="Low complexity" evidence="1">
    <location>
        <begin position="402"/>
        <end position="414"/>
    </location>
</feature>
<feature type="region of interest" description="Disordered" evidence="1">
    <location>
        <begin position="640"/>
        <end position="671"/>
    </location>
</feature>
<feature type="compositionally biased region" description="Low complexity" evidence="1">
    <location>
        <begin position="479"/>
        <end position="499"/>
    </location>
</feature>
<dbReference type="Proteomes" id="UP001212841">
    <property type="component" value="Unassembled WGS sequence"/>
</dbReference>
<keyword evidence="3" id="KW-1185">Reference proteome</keyword>
<gene>
    <name evidence="2" type="ORF">HK097_010853</name>
</gene>
<feature type="compositionally biased region" description="Polar residues" evidence="1">
    <location>
        <begin position="980"/>
        <end position="993"/>
    </location>
</feature>
<feature type="compositionally biased region" description="Low complexity" evidence="1">
    <location>
        <begin position="661"/>
        <end position="671"/>
    </location>
</feature>
<reference evidence="2" key="1">
    <citation type="submission" date="2020-05" db="EMBL/GenBank/DDBJ databases">
        <title>Phylogenomic resolution of chytrid fungi.</title>
        <authorList>
            <person name="Stajich J.E."/>
            <person name="Amses K."/>
            <person name="Simmons R."/>
            <person name="Seto K."/>
            <person name="Myers J."/>
            <person name="Bonds A."/>
            <person name="Quandt C.A."/>
            <person name="Barry K."/>
            <person name="Liu P."/>
            <person name="Grigoriev I."/>
            <person name="Longcore J.E."/>
            <person name="James T.Y."/>
        </authorList>
    </citation>
    <scope>NUCLEOTIDE SEQUENCE</scope>
    <source>
        <strain evidence="2">JEL0318</strain>
    </source>
</reference>
<feature type="region of interest" description="Disordered" evidence="1">
    <location>
        <begin position="442"/>
        <end position="625"/>
    </location>
</feature>
<proteinExistence type="predicted"/>
<feature type="compositionally biased region" description="Pro residues" evidence="1">
    <location>
        <begin position="911"/>
        <end position="925"/>
    </location>
</feature>
<organism evidence="2 3">
    <name type="scientific">Rhizophlyctis rosea</name>
    <dbReference type="NCBI Taxonomy" id="64517"/>
    <lineage>
        <taxon>Eukaryota</taxon>
        <taxon>Fungi</taxon>
        <taxon>Fungi incertae sedis</taxon>
        <taxon>Chytridiomycota</taxon>
        <taxon>Chytridiomycota incertae sedis</taxon>
        <taxon>Chytridiomycetes</taxon>
        <taxon>Rhizophlyctidales</taxon>
        <taxon>Rhizophlyctidaceae</taxon>
        <taxon>Rhizophlyctis</taxon>
    </lineage>
</organism>
<accession>A0AAD5S737</accession>
<name>A0AAD5S737_9FUNG</name>
<feature type="compositionally biased region" description="Low complexity" evidence="1">
    <location>
        <begin position="885"/>
        <end position="899"/>
    </location>
</feature>
<protein>
    <submittedName>
        <fullName evidence="2">Uncharacterized protein</fullName>
    </submittedName>
</protein>
<sequence length="1007" mass="109161">MCIPGAGENCFLLYCRVRDGLRKTVRKAVDVLVKSFGKERKERKARRTELEVAIRDTKARVVNDVLESYIQTQDITFHVFCKPVRPLERFSRYHGHEENEDARAFEFAECLHDLESLETEGVGVWSLVDYWSVEYRKEAEMRVRDALSQSVQESKTPTLHPFDLGVSDRYLPIPRTVPSPFQCHDDNDDYNLLRSAPCFVDLEDLEREWGVQTGRMVDLWLWRTESEISKRVVDALEATIEETKNAKVEPWQLGVSDAFFLHDGHIESIVQGPDHHTSITETDMVSDLVDEITGSVTIEEAREQIATVQNFASDILVQTAATEMASVEEITASVSVEEASEQIVTVENFAGEILVQPAAKEIPSVSSSVRAAAFDGGLLEIVRAHLRKSATFATTEDTNARQTSSSDQTATATSEPAPAQEIAAALTEVKDVEPVAAVTSVDVPPATKTDQSPPVPENFVAPAAPKPPKAVKKTKKFGSPTLSTDSPTTTSESSAEASPKPTPPASPKSLTKKMANNKKEDGPPASPVSASSSLQKAAAPAEPEADKQQKEGQPKPAQQQQRQKNKPSVKTQNASSSAPAELSTPTKSSTPSLKPSTPPAAVMKAGASYADAARTSVQSDPVASPCSALAVAVTQAFDAHQRASVEARHPRGNAKMASNEQQQQQKQKVPVPSSAQAVIEAKVDKTTPVVPPGRAVTPLSVVEKKSVSVTESLERFEIQLEGTALADLELEGDNPLQRRSNGLALPITDPRLKILHQQAPTETPTEFRGKRIKAWKDLALEKELAKAMVSEQQKGKITAFLDKMVARQVGRMDEIILSRKSVQVEDEIRTDTVRLFLDYETLEWRREEKEDRVPALTTSKPAAASASTLSSGRVAQAVRSSTQEAKSASPARRSAAYTRGQPEAPRQSPRPGKPTPAPAPAPTPAQPAAAMPRVAMLAENNPTEGAASGPTAQPQPRLKAAEHIGPRARYVPPHRRDTSPAAQPQKVPSTSGSDAGLHERALKGRGG</sequence>
<feature type="non-terminal residue" evidence="2">
    <location>
        <position position="1007"/>
    </location>
</feature>
<comment type="caution">
    <text evidence="2">The sequence shown here is derived from an EMBL/GenBank/DDBJ whole genome shotgun (WGS) entry which is preliminary data.</text>
</comment>